<feature type="transmembrane region" description="Helical" evidence="5">
    <location>
        <begin position="332"/>
        <end position="352"/>
    </location>
</feature>
<feature type="transmembrane region" description="Helical" evidence="5">
    <location>
        <begin position="364"/>
        <end position="383"/>
    </location>
</feature>
<feature type="transmembrane region" description="Helical" evidence="5">
    <location>
        <begin position="395"/>
        <end position="420"/>
    </location>
</feature>
<keyword evidence="3 5" id="KW-1133">Transmembrane helix</keyword>
<dbReference type="InterPro" id="IPR004776">
    <property type="entry name" value="Mem_transp_PIN-like"/>
</dbReference>
<feature type="transmembrane region" description="Helical" evidence="5">
    <location>
        <begin position="50"/>
        <end position="68"/>
    </location>
</feature>
<evidence type="ECO:0000256" key="3">
    <source>
        <dbReference type="ARBA" id="ARBA00022989"/>
    </source>
</evidence>
<protein>
    <recommendedName>
        <fullName evidence="8">Auxin efflux carrier</fullName>
    </recommendedName>
</protein>
<evidence type="ECO:0008006" key="8">
    <source>
        <dbReference type="Google" id="ProtNLM"/>
    </source>
</evidence>
<comment type="caution">
    <text evidence="6">The sequence shown here is derived from an EMBL/GenBank/DDBJ whole genome shotgun (WGS) entry which is preliminary data.</text>
</comment>
<gene>
    <name evidence="6" type="ORF">IEO21_08968</name>
</gene>
<keyword evidence="2 5" id="KW-0812">Transmembrane</keyword>
<feature type="transmembrane region" description="Helical" evidence="5">
    <location>
        <begin position="265"/>
        <end position="284"/>
    </location>
</feature>
<feature type="transmembrane region" description="Helical" evidence="5">
    <location>
        <begin position="20"/>
        <end position="38"/>
    </location>
</feature>
<dbReference type="Pfam" id="PF03547">
    <property type="entry name" value="Mem_trans"/>
    <property type="match status" value="1"/>
</dbReference>
<evidence type="ECO:0000313" key="6">
    <source>
        <dbReference type="EMBL" id="KAF9805672.1"/>
    </source>
</evidence>
<evidence type="ECO:0000313" key="7">
    <source>
        <dbReference type="Proteomes" id="UP000639403"/>
    </source>
</evidence>
<evidence type="ECO:0000256" key="4">
    <source>
        <dbReference type="ARBA" id="ARBA00023136"/>
    </source>
</evidence>
<dbReference type="GO" id="GO:0016020">
    <property type="term" value="C:membrane"/>
    <property type="evidence" value="ECO:0007669"/>
    <property type="project" value="UniProtKB-SubCell"/>
</dbReference>
<evidence type="ECO:0000256" key="1">
    <source>
        <dbReference type="ARBA" id="ARBA00004141"/>
    </source>
</evidence>
<dbReference type="Proteomes" id="UP000639403">
    <property type="component" value="Unassembled WGS sequence"/>
</dbReference>
<reference evidence="6" key="1">
    <citation type="submission" date="2020-11" db="EMBL/GenBank/DDBJ databases">
        <authorList>
            <person name="Koelle M."/>
            <person name="Horta M.A.C."/>
            <person name="Nowrousian M."/>
            <person name="Ohm R.A."/>
            <person name="Benz P."/>
            <person name="Pilgard A."/>
        </authorList>
    </citation>
    <scope>NUCLEOTIDE SEQUENCE</scope>
    <source>
        <strain evidence="6">FPRL280</strain>
    </source>
</reference>
<name>A0A8H7NVN7_9APHY</name>
<sequence>MFEPSPASSPSTVFDTFLGALQGTISVLLTCFAGYTASRHRLLNRQTVKHISTLCTTLFLPALLIVQMGPELTPPSLSRYWIIPAWGLASTIVGHLVGWAGQRVLGLKHWTIIACGRPNSNALPLLLLQSFESTGVLELLSRDGDTVKQTLHRGRSLLLLNAIVQQVFTLQLAPSVLARDDGHHKADRQRSNILRPGPGRLLPIVQDEERVGLLDDPDTEAEERPEVLGGALGPIVDAPDVHWPQSIAVLERPVKKVWSYMSPPLIGAIIAFAFGMISPLHRWFLDEDGVLYASVTQSVKNLGDIFVVLQTFSVGAELALVPSSRPGYLPTVWVLLVRFVFMPALSLLFVWLTAGRGWYVSDPLVWFLLVLLPAGPSAMLLVNVAELVDIDQGPIAGYLTIAYFLSPLMAIVCSVGLAVVQRAQERV</sequence>
<reference evidence="6" key="2">
    <citation type="journal article" name="Front. Microbiol.">
        <title>Degradative Capacity of Two Strains of Rhodonia placenta: From Phenotype to Genotype.</title>
        <authorList>
            <person name="Kolle M."/>
            <person name="Horta M.A.C."/>
            <person name="Nowrousian M."/>
            <person name="Ohm R.A."/>
            <person name="Benz J.P."/>
            <person name="Pilgard A."/>
        </authorList>
    </citation>
    <scope>NUCLEOTIDE SEQUENCE</scope>
    <source>
        <strain evidence="6">FPRL280</strain>
    </source>
</reference>
<dbReference type="GO" id="GO:0005783">
    <property type="term" value="C:endoplasmic reticulum"/>
    <property type="evidence" value="ECO:0007669"/>
    <property type="project" value="TreeGrafter"/>
</dbReference>
<comment type="subcellular location">
    <subcellularLocation>
        <location evidence="1">Membrane</location>
        <topology evidence="1">Multi-pass membrane protein</topology>
    </subcellularLocation>
</comment>
<organism evidence="6 7">
    <name type="scientific">Rhodonia placenta</name>
    <dbReference type="NCBI Taxonomy" id="104341"/>
    <lineage>
        <taxon>Eukaryota</taxon>
        <taxon>Fungi</taxon>
        <taxon>Dikarya</taxon>
        <taxon>Basidiomycota</taxon>
        <taxon>Agaricomycotina</taxon>
        <taxon>Agaricomycetes</taxon>
        <taxon>Polyporales</taxon>
        <taxon>Adustoporiaceae</taxon>
        <taxon>Rhodonia</taxon>
    </lineage>
</organism>
<dbReference type="PANTHER" id="PTHR31794">
    <property type="entry name" value="AUXIN EFFLUX TRANSPORTER FAMILY PROTEIN (EUROFUNG)"/>
    <property type="match status" value="1"/>
</dbReference>
<dbReference type="GO" id="GO:0055085">
    <property type="term" value="P:transmembrane transport"/>
    <property type="evidence" value="ECO:0007669"/>
    <property type="project" value="InterPro"/>
</dbReference>
<accession>A0A8H7NVN7</accession>
<dbReference type="AlphaFoldDB" id="A0A8H7NVN7"/>
<feature type="transmembrane region" description="Helical" evidence="5">
    <location>
        <begin position="80"/>
        <end position="100"/>
    </location>
</feature>
<dbReference type="PANTHER" id="PTHR31794:SF4">
    <property type="entry name" value="AUXIN EFFLUX TRANSPORTER FAMILY PROTEIN (EUROFUNG)"/>
    <property type="match status" value="1"/>
</dbReference>
<keyword evidence="4 5" id="KW-0472">Membrane</keyword>
<dbReference type="EMBL" id="JADOXO010000370">
    <property type="protein sequence ID" value="KAF9805672.1"/>
    <property type="molecule type" value="Genomic_DNA"/>
</dbReference>
<evidence type="ECO:0000256" key="2">
    <source>
        <dbReference type="ARBA" id="ARBA00022692"/>
    </source>
</evidence>
<proteinExistence type="predicted"/>
<evidence type="ECO:0000256" key="5">
    <source>
        <dbReference type="SAM" id="Phobius"/>
    </source>
</evidence>